<keyword evidence="3" id="KW-1185">Reference proteome</keyword>
<organism evidence="2 3">
    <name type="scientific">Lapillicoccus jejuensis</name>
    <dbReference type="NCBI Taxonomy" id="402171"/>
    <lineage>
        <taxon>Bacteria</taxon>
        <taxon>Bacillati</taxon>
        <taxon>Actinomycetota</taxon>
        <taxon>Actinomycetes</taxon>
        <taxon>Micrococcales</taxon>
        <taxon>Intrasporangiaceae</taxon>
        <taxon>Lapillicoccus</taxon>
    </lineage>
</organism>
<feature type="region of interest" description="Disordered" evidence="1">
    <location>
        <begin position="309"/>
        <end position="345"/>
    </location>
</feature>
<accession>A0A542E337</accession>
<protein>
    <recommendedName>
        <fullName evidence="4">3-methyladenine DNA glycosylase</fullName>
    </recommendedName>
</protein>
<proteinExistence type="predicted"/>
<dbReference type="EMBL" id="VFMN01000001">
    <property type="protein sequence ID" value="TQJ09750.1"/>
    <property type="molecule type" value="Genomic_DNA"/>
</dbReference>
<reference evidence="2 3" key="1">
    <citation type="submission" date="2019-06" db="EMBL/GenBank/DDBJ databases">
        <title>Sequencing the genomes of 1000 actinobacteria strains.</title>
        <authorList>
            <person name="Klenk H.-P."/>
        </authorList>
    </citation>
    <scope>NUCLEOTIDE SEQUENCE [LARGE SCALE GENOMIC DNA]</scope>
    <source>
        <strain evidence="2 3">DSM 18607</strain>
    </source>
</reference>
<comment type="caution">
    <text evidence="2">The sequence shown here is derived from an EMBL/GenBank/DDBJ whole genome shotgun (WGS) entry which is preliminary data.</text>
</comment>
<dbReference type="AlphaFoldDB" id="A0A542E337"/>
<dbReference type="Proteomes" id="UP000317893">
    <property type="component" value="Unassembled WGS sequence"/>
</dbReference>
<sequence length="345" mass="38612">MPEPTPYDAPPYDVLPAPVWREREAAHAARVDAATAGHRERRRDGRRHPVEDFLFTYYPHSPAKLRRWHPGPGVLLAGAAGDERPTWRFHRVVGDGVVLDVDSFLAARQGTVRFVRELVTRTLVRPATLGCFGLHEWAMAYRLTPEQQRHADWPLRLGADGTDAVVEAHQISCSHFDAYRFFTPQALSRNAIRPTRERQVELEQPGCLHAGMDLYKWAFKLSPAVPSDLVADCFDLAREIRELDMRAAPYDLIELGYEPVRIETREGKAAYVAAQRGFAVRGNALRRRLVDVLDDLLAQGDAARGDVELEQRQDAAGDSGAGHLADAPRTEPQVERLGVRVGVQP</sequence>
<evidence type="ECO:0000256" key="1">
    <source>
        <dbReference type="SAM" id="MobiDB-lite"/>
    </source>
</evidence>
<feature type="compositionally biased region" description="Basic and acidic residues" evidence="1">
    <location>
        <begin position="326"/>
        <end position="338"/>
    </location>
</feature>
<evidence type="ECO:0008006" key="4">
    <source>
        <dbReference type="Google" id="ProtNLM"/>
    </source>
</evidence>
<evidence type="ECO:0000313" key="3">
    <source>
        <dbReference type="Proteomes" id="UP000317893"/>
    </source>
</evidence>
<dbReference type="RefSeq" id="WP_246061216.1">
    <property type="nucleotide sequence ID" value="NZ_BAAAPR010000007.1"/>
</dbReference>
<evidence type="ECO:0000313" key="2">
    <source>
        <dbReference type="EMBL" id="TQJ09750.1"/>
    </source>
</evidence>
<name>A0A542E337_9MICO</name>
<gene>
    <name evidence="2" type="ORF">FB458_2864</name>
</gene>